<keyword evidence="5" id="KW-1185">Reference proteome</keyword>
<evidence type="ECO:0000256" key="3">
    <source>
        <dbReference type="SAM" id="SignalP"/>
    </source>
</evidence>
<feature type="chain" id="PRO_5004199101" evidence="3">
    <location>
        <begin position="17"/>
        <end position="214"/>
    </location>
</feature>
<evidence type="ECO:0000313" key="5">
    <source>
        <dbReference type="Proteomes" id="UP000001940"/>
    </source>
</evidence>
<dbReference type="EMBL" id="BX284604">
    <property type="protein sequence ID" value="CAA97801.1"/>
    <property type="molecule type" value="Genomic_DNA"/>
</dbReference>
<accession>Q20968</accession>
<dbReference type="PANTHER" id="PTHR23208">
    <property type="entry name" value="LYSOZYME PROTEIN"/>
    <property type="match status" value="1"/>
</dbReference>
<dbReference type="OrthoDB" id="2251794at2759"/>
<dbReference type="PhylomeDB" id="Q20968"/>
<dbReference type="GO" id="GO:0007165">
    <property type="term" value="P:signal transduction"/>
    <property type="evidence" value="ECO:0000318"/>
    <property type="project" value="GO_Central"/>
</dbReference>
<dbReference type="Gene3D" id="3.20.20.80">
    <property type="entry name" value="Glycosidases"/>
    <property type="match status" value="1"/>
</dbReference>
<name>Q20968_CAEEL</name>
<dbReference type="DIP" id="DIP-24568N"/>
<dbReference type="HOGENOM" id="CLU_073372_3_0_1"/>
<dbReference type="GO" id="GO:0009253">
    <property type="term" value="P:peptidoglycan catabolic process"/>
    <property type="evidence" value="ECO:0007669"/>
    <property type="project" value="InterPro"/>
</dbReference>
<organism evidence="4 5">
    <name type="scientific">Caenorhabditis elegans</name>
    <dbReference type="NCBI Taxonomy" id="6239"/>
    <lineage>
        <taxon>Eukaryota</taxon>
        <taxon>Metazoa</taxon>
        <taxon>Ecdysozoa</taxon>
        <taxon>Nematoda</taxon>
        <taxon>Chromadorea</taxon>
        <taxon>Rhabditida</taxon>
        <taxon>Rhabditina</taxon>
        <taxon>Rhabditomorpha</taxon>
        <taxon>Rhabditoidea</taxon>
        <taxon>Rhabditidae</taxon>
        <taxon>Peloderinae</taxon>
        <taxon>Caenorhabditis</taxon>
    </lineage>
</organism>
<dbReference type="KEGG" id="cel:CELE_F58B3.3"/>
<comment type="similarity">
    <text evidence="1">Belongs to the glycosyl hydrolase 25 family.</text>
</comment>
<dbReference type="SMR" id="Q20968"/>
<dbReference type="UCSC" id="F58B3.3">
    <property type="organism name" value="c. elegans"/>
</dbReference>
<evidence type="ECO:0000256" key="1">
    <source>
        <dbReference type="ARBA" id="ARBA00010646"/>
    </source>
</evidence>
<evidence type="ECO:0000313" key="4">
    <source>
        <dbReference type="EMBL" id="CAA97801.1"/>
    </source>
</evidence>
<dbReference type="CTD" id="178087"/>
<proteinExistence type="inferred from homology"/>
<dbReference type="InterPro" id="IPR051595">
    <property type="entry name" value="GH25_Enzymes"/>
</dbReference>
<evidence type="ECO:0000256" key="2">
    <source>
        <dbReference type="ARBA" id="ARBA00022729"/>
    </source>
</evidence>
<dbReference type="AGR" id="WB:WBGene00003095"/>
<dbReference type="GO" id="GO:0003796">
    <property type="term" value="F:lysozyme activity"/>
    <property type="evidence" value="ECO:0007669"/>
    <property type="project" value="InterPro"/>
</dbReference>
<dbReference type="STRING" id="6239.F58B3.3.1"/>
<dbReference type="WormBase" id="F58B3.3">
    <property type="protein sequence ID" value="CE06005"/>
    <property type="gene ID" value="WBGene00003095"/>
    <property type="gene designation" value="lys-6"/>
</dbReference>
<dbReference type="GeneID" id="178087"/>
<dbReference type="PeptideAtlas" id="Q20968"/>
<dbReference type="PANTHER" id="PTHR23208:SF36">
    <property type="entry name" value="LYSOZYME-RELATED"/>
    <property type="match status" value="1"/>
</dbReference>
<sequence length="214" mass="23089">MKLLVSTLILISAVSAVRNGIDFIQPVSVATFTCVKNAGYSFVIPRVFTSVGTVDHTGIQNVANARAAGLTDVDGYIFPCLKSTCASAANQVKASLDAVKAAGTKISTLWLDIERLNWPADHASNRAFIEAMVSEAKAYGQQVGIYSNYYNWQDIVGLDYHGQSSLMLWWAAYDGVKDFSKFAAFGGWSSPTIHQWEGTTAGPCGVSVDMNYVP</sequence>
<dbReference type="CDD" id="cd06416">
    <property type="entry name" value="GH25_Lys1-like"/>
    <property type="match status" value="1"/>
</dbReference>
<dbReference type="FunCoup" id="Q20968">
    <property type="interactions" value="3"/>
</dbReference>
<keyword evidence="2 3" id="KW-0732">Signal</keyword>
<dbReference type="RefSeq" id="NP_502194.1">
    <property type="nucleotide sequence ID" value="NM_069793.7"/>
</dbReference>
<dbReference type="SUPFAM" id="SSF51445">
    <property type="entry name" value="(Trans)glycosidases"/>
    <property type="match status" value="1"/>
</dbReference>
<dbReference type="FunFam" id="3.20.20.80:FF:000134">
    <property type="entry name" value="Glycoside hydrolase"/>
    <property type="match status" value="1"/>
</dbReference>
<dbReference type="PIR" id="T22896">
    <property type="entry name" value="T22896"/>
</dbReference>
<dbReference type="PaxDb" id="6239-F58B3.3"/>
<reference evidence="4 5" key="1">
    <citation type="journal article" date="1998" name="Science">
        <title>Genome sequence of the nematode C. elegans: a platform for investigating biology.</title>
        <authorList>
            <consortium name="The C. elegans sequencing consortium"/>
            <person name="Sulson J.E."/>
            <person name="Waterston R."/>
        </authorList>
    </citation>
    <scope>NUCLEOTIDE SEQUENCE [LARGE SCALE GENOMIC DNA]</scope>
    <source>
        <strain evidence="4 5">Bristol N2</strain>
    </source>
</reference>
<protein>
    <submittedName>
        <fullName evidence="4">LYSozyme</fullName>
    </submittedName>
</protein>
<gene>
    <name evidence="4 6" type="primary">lys-6</name>
    <name evidence="4" type="ORF">CELE_F58B3.3</name>
    <name evidence="6" type="ORF">F58B3.3</name>
</gene>
<dbReference type="AlphaFoldDB" id="Q20968"/>
<dbReference type="GO" id="GO:0045087">
    <property type="term" value="P:innate immune response"/>
    <property type="evidence" value="ECO:0000318"/>
    <property type="project" value="GO_Central"/>
</dbReference>
<dbReference type="GO" id="GO:0016998">
    <property type="term" value="P:cell wall macromolecule catabolic process"/>
    <property type="evidence" value="ECO:0007669"/>
    <property type="project" value="InterPro"/>
</dbReference>
<dbReference type="Proteomes" id="UP000001940">
    <property type="component" value="Chromosome IV"/>
</dbReference>
<feature type="signal peptide" evidence="3">
    <location>
        <begin position="1"/>
        <end position="16"/>
    </location>
</feature>
<dbReference type="Bgee" id="WBGene00003095">
    <property type="expression patterns" value="Expressed in adult organism and 2 other cell types or tissues"/>
</dbReference>
<dbReference type="InterPro" id="IPR002053">
    <property type="entry name" value="Glyco_hydro_25"/>
</dbReference>
<dbReference type="InParanoid" id="Q20968"/>
<dbReference type="Pfam" id="PF01183">
    <property type="entry name" value="Glyco_hydro_25"/>
    <property type="match status" value="1"/>
</dbReference>
<dbReference type="OMA" id="WSSPAMK"/>
<evidence type="ECO:0000313" key="6">
    <source>
        <dbReference type="WormBase" id="F58B3.3"/>
    </source>
</evidence>
<dbReference type="InterPro" id="IPR017853">
    <property type="entry name" value="GH"/>
</dbReference>
<dbReference type="eggNOG" id="ENOG502S5CG">
    <property type="taxonomic scope" value="Eukaryota"/>
</dbReference>
<dbReference type="PROSITE" id="PS51904">
    <property type="entry name" value="GLYCOSYL_HYDROL_F25_2"/>
    <property type="match status" value="1"/>
</dbReference>